<feature type="transmembrane region" description="Helical" evidence="9">
    <location>
        <begin position="236"/>
        <end position="262"/>
    </location>
</feature>
<keyword evidence="11" id="KW-1185">Reference proteome</keyword>
<reference evidence="10 11" key="1">
    <citation type="submission" date="2024-01" db="EMBL/GenBank/DDBJ databases">
        <title>The genomes of 5 underutilized Papilionoideae crops provide insights into root nodulation and disease resistance.</title>
        <authorList>
            <person name="Yuan L."/>
        </authorList>
    </citation>
    <scope>NUCLEOTIDE SEQUENCE [LARGE SCALE GENOMIC DNA]</scope>
    <source>
        <strain evidence="10">LY-2023</strain>
        <tissue evidence="10">Leaf</tissue>
    </source>
</reference>
<comment type="similarity">
    <text evidence="8">Belongs to the amino acid-polyamine-organocation (APC) superfamily. Polyamine:cation symporter (PHS) (TC 2.A.3.12) family.</text>
</comment>
<dbReference type="PANTHER" id="PTHR45826">
    <property type="entry name" value="POLYAMINE TRANSPORTER PUT1"/>
    <property type="match status" value="1"/>
</dbReference>
<evidence type="ECO:0000256" key="5">
    <source>
        <dbReference type="ARBA" id="ARBA00022847"/>
    </source>
</evidence>
<sequence length="470" mass="52067">MEETAITSPATITNTTKSPKKLTLIPLIFIIYFEVAGGPYGEELAVKAAGPLVAILGFLTFPFIWSVPEALITAELSTAFPGNGGFVIWAQRAFGPLWGSLMGTWKFLSVVINMASFPVLCIDYLQKLFPVFQSGWPHYVVTIASTLVLSFANFMGLTIFGYVAVFLAVVSLSPFMLMSLFAIPKLHPHRWLSLGQKGMKKDWNLFFNTLFWNLNFWDNVSTLAGEVDKPQRTFPLALLFSVIFICLSYVIPLFAVIGSVVVDQSEWENGFHAQAAEIIAGKWLKIWIEVGAVLSGIGMYEAQLSSSAFQVQGMAEIGILPKFCGVRSKWFNTPWVGILMSTSITIGVSYMNFTDIIASANVLYGLGMLLEFASFLWLRWKSPMMKRPYRVPLTLPSLVIMCLVPSGFLIFIMVIATKVVLLVSGLITVGGIGFFLFMKLCKTKNWVEFSIGEVVETEENGVEIKGSFMI</sequence>
<evidence type="ECO:0000256" key="9">
    <source>
        <dbReference type="SAM" id="Phobius"/>
    </source>
</evidence>
<evidence type="ECO:0000256" key="8">
    <source>
        <dbReference type="ARBA" id="ARBA00024041"/>
    </source>
</evidence>
<evidence type="ECO:0000313" key="10">
    <source>
        <dbReference type="EMBL" id="KAK7301159.1"/>
    </source>
</evidence>
<name>A0AAN9PKJ7_CLITE</name>
<feature type="transmembrane region" description="Helical" evidence="9">
    <location>
        <begin position="162"/>
        <end position="184"/>
    </location>
</feature>
<evidence type="ECO:0008006" key="12">
    <source>
        <dbReference type="Google" id="ProtNLM"/>
    </source>
</evidence>
<dbReference type="AlphaFoldDB" id="A0AAN9PKJ7"/>
<keyword evidence="2" id="KW-0813">Transport</keyword>
<evidence type="ECO:0000256" key="1">
    <source>
        <dbReference type="ARBA" id="ARBA00004651"/>
    </source>
</evidence>
<evidence type="ECO:0000256" key="3">
    <source>
        <dbReference type="ARBA" id="ARBA00022475"/>
    </source>
</evidence>
<dbReference type="InterPro" id="IPR044566">
    <property type="entry name" value="RMV1-like"/>
</dbReference>
<keyword evidence="3" id="KW-1003">Cell membrane</keyword>
<feature type="transmembrane region" description="Helical" evidence="9">
    <location>
        <begin position="419"/>
        <end position="438"/>
    </location>
</feature>
<dbReference type="EMBL" id="JAYKXN010000003">
    <property type="protein sequence ID" value="KAK7301159.1"/>
    <property type="molecule type" value="Genomic_DNA"/>
</dbReference>
<dbReference type="Gene3D" id="1.20.1740.10">
    <property type="entry name" value="Amino acid/polyamine transporter I"/>
    <property type="match status" value="1"/>
</dbReference>
<feature type="transmembrane region" description="Helical" evidence="9">
    <location>
        <begin position="390"/>
        <end position="413"/>
    </location>
</feature>
<keyword evidence="4 9" id="KW-0812">Transmembrane</keyword>
<keyword evidence="5" id="KW-0769">Symport</keyword>
<dbReference type="Pfam" id="PF13520">
    <property type="entry name" value="AA_permease_2"/>
    <property type="match status" value="1"/>
</dbReference>
<evidence type="ECO:0000313" key="11">
    <source>
        <dbReference type="Proteomes" id="UP001359559"/>
    </source>
</evidence>
<dbReference type="InterPro" id="IPR002293">
    <property type="entry name" value="AA/rel_permease1"/>
</dbReference>
<keyword evidence="6 9" id="KW-1133">Transmembrane helix</keyword>
<feature type="transmembrane region" description="Helical" evidence="9">
    <location>
        <begin position="356"/>
        <end position="378"/>
    </location>
</feature>
<evidence type="ECO:0000256" key="6">
    <source>
        <dbReference type="ARBA" id="ARBA00022989"/>
    </source>
</evidence>
<gene>
    <name evidence="10" type="ORF">RJT34_12020</name>
</gene>
<feature type="transmembrane region" description="Helical" evidence="9">
    <location>
        <begin position="137"/>
        <end position="156"/>
    </location>
</feature>
<evidence type="ECO:0000256" key="2">
    <source>
        <dbReference type="ARBA" id="ARBA00022448"/>
    </source>
</evidence>
<dbReference type="GO" id="GO:0005886">
    <property type="term" value="C:plasma membrane"/>
    <property type="evidence" value="ECO:0007669"/>
    <property type="project" value="UniProtKB-SubCell"/>
</dbReference>
<keyword evidence="7 9" id="KW-0472">Membrane</keyword>
<evidence type="ECO:0000256" key="4">
    <source>
        <dbReference type="ARBA" id="ARBA00022692"/>
    </source>
</evidence>
<dbReference type="PIRSF" id="PIRSF006060">
    <property type="entry name" value="AA_transporter"/>
    <property type="match status" value="1"/>
</dbReference>
<feature type="transmembrane region" description="Helical" evidence="9">
    <location>
        <begin position="48"/>
        <end position="67"/>
    </location>
</feature>
<feature type="transmembrane region" description="Helical" evidence="9">
    <location>
        <begin position="330"/>
        <end position="350"/>
    </location>
</feature>
<comment type="subcellular location">
    <subcellularLocation>
        <location evidence="1">Cell membrane</location>
        <topology evidence="1">Multi-pass membrane protein</topology>
    </subcellularLocation>
</comment>
<organism evidence="10 11">
    <name type="scientific">Clitoria ternatea</name>
    <name type="common">Butterfly pea</name>
    <dbReference type="NCBI Taxonomy" id="43366"/>
    <lineage>
        <taxon>Eukaryota</taxon>
        <taxon>Viridiplantae</taxon>
        <taxon>Streptophyta</taxon>
        <taxon>Embryophyta</taxon>
        <taxon>Tracheophyta</taxon>
        <taxon>Spermatophyta</taxon>
        <taxon>Magnoliopsida</taxon>
        <taxon>eudicotyledons</taxon>
        <taxon>Gunneridae</taxon>
        <taxon>Pentapetalae</taxon>
        <taxon>rosids</taxon>
        <taxon>fabids</taxon>
        <taxon>Fabales</taxon>
        <taxon>Fabaceae</taxon>
        <taxon>Papilionoideae</taxon>
        <taxon>50 kb inversion clade</taxon>
        <taxon>NPAAA clade</taxon>
        <taxon>indigoferoid/millettioid clade</taxon>
        <taxon>Phaseoleae</taxon>
        <taxon>Clitoria</taxon>
    </lineage>
</organism>
<dbReference type="PANTHER" id="PTHR45826:SF8">
    <property type="entry name" value="CATIONIC AMINO ACID TRANSPORTER"/>
    <property type="match status" value="1"/>
</dbReference>
<dbReference type="Proteomes" id="UP001359559">
    <property type="component" value="Unassembled WGS sequence"/>
</dbReference>
<proteinExistence type="inferred from homology"/>
<dbReference type="GO" id="GO:0015293">
    <property type="term" value="F:symporter activity"/>
    <property type="evidence" value="ECO:0007669"/>
    <property type="project" value="UniProtKB-KW"/>
</dbReference>
<dbReference type="FunFam" id="1.20.1740.10:FF:000041">
    <property type="entry name" value="Amino acid permease, putative"/>
    <property type="match status" value="1"/>
</dbReference>
<protein>
    <recommendedName>
        <fullName evidence="12">Polyamine transporter</fullName>
    </recommendedName>
</protein>
<comment type="caution">
    <text evidence="10">The sequence shown here is derived from an EMBL/GenBank/DDBJ whole genome shotgun (WGS) entry which is preliminary data.</text>
</comment>
<dbReference type="GO" id="GO:0015203">
    <property type="term" value="F:polyamine transmembrane transporter activity"/>
    <property type="evidence" value="ECO:0007669"/>
    <property type="project" value="UniProtKB-ARBA"/>
</dbReference>
<evidence type="ECO:0000256" key="7">
    <source>
        <dbReference type="ARBA" id="ARBA00023136"/>
    </source>
</evidence>
<feature type="transmembrane region" description="Helical" evidence="9">
    <location>
        <begin position="23"/>
        <end position="41"/>
    </location>
</feature>
<accession>A0AAN9PKJ7</accession>